<keyword evidence="1" id="KW-1133">Transmembrane helix</keyword>
<dbReference type="HOGENOM" id="CLU_2101932_0_0_9"/>
<feature type="transmembrane region" description="Helical" evidence="1">
    <location>
        <begin position="12"/>
        <end position="38"/>
    </location>
</feature>
<evidence type="ECO:0008006" key="4">
    <source>
        <dbReference type="Google" id="ProtNLM"/>
    </source>
</evidence>
<keyword evidence="1" id="KW-0812">Transmembrane</keyword>
<dbReference type="PATRIC" id="fig|476272.21.peg.1917"/>
<comment type="caution">
    <text evidence="2">The sequence shown here is derived from an EMBL/GenBank/DDBJ whole genome shotgun (WGS) entry which is preliminary data.</text>
</comment>
<protein>
    <recommendedName>
        <fullName evidence="4">Major facilitator superfamily (MFS) profile domain-containing protein</fullName>
    </recommendedName>
</protein>
<dbReference type="Gene3D" id="1.20.1250.20">
    <property type="entry name" value="MFS general substrate transporter like domains"/>
    <property type="match status" value="1"/>
</dbReference>
<feature type="transmembrane region" description="Helical" evidence="1">
    <location>
        <begin position="50"/>
        <end position="73"/>
    </location>
</feature>
<name>C0CNP4_BLAHS</name>
<feature type="transmembrane region" description="Helical" evidence="1">
    <location>
        <begin position="79"/>
        <end position="101"/>
    </location>
</feature>
<sequence length="115" mass="12093">TLGIVLLNFSTVGAIAILSSFLFGFAMAAPFVLAPLLTTFAFGAKDFADIYGTVTIFTFLGPILMPTLSGMIYDQFGSYFFAFVVCGVIEAASLVIGVAILKSGGYEKLQAANQV</sequence>
<accession>C0CNP4</accession>
<evidence type="ECO:0000313" key="3">
    <source>
        <dbReference type="Proteomes" id="UP000003100"/>
    </source>
</evidence>
<dbReference type="SUPFAM" id="SSF103473">
    <property type="entry name" value="MFS general substrate transporter"/>
    <property type="match status" value="1"/>
</dbReference>
<dbReference type="EMBL" id="ACBZ01000134">
    <property type="protein sequence ID" value="EEG48610.1"/>
    <property type="molecule type" value="Genomic_DNA"/>
</dbReference>
<reference evidence="2 3" key="2">
    <citation type="submission" date="2009-02" db="EMBL/GenBank/DDBJ databases">
        <title>Draft genome sequence of Blautia hydrogenotrophica DSM 10507 (Ruminococcus hydrogenotrophicus DSM 10507).</title>
        <authorList>
            <person name="Sudarsanam P."/>
            <person name="Ley R."/>
            <person name="Guruge J."/>
            <person name="Turnbaugh P.J."/>
            <person name="Mahowald M."/>
            <person name="Liep D."/>
            <person name="Gordon J."/>
        </authorList>
    </citation>
    <scope>NUCLEOTIDE SEQUENCE [LARGE SCALE GENOMIC DNA]</scope>
    <source>
        <strain evidence="3">DSM 10507 / JCM 14656 / S5a33</strain>
    </source>
</reference>
<dbReference type="AlphaFoldDB" id="C0CNP4"/>
<keyword evidence="1" id="KW-0472">Membrane</keyword>
<dbReference type="RefSeq" id="WP_005949871.1">
    <property type="nucleotide sequence ID" value="NZ_GG657685.1"/>
</dbReference>
<organism evidence="2 3">
    <name type="scientific">Blautia hydrogenotrophica (strain DSM 10507 / JCM 14656 / S5a33)</name>
    <name type="common">Ruminococcus hydrogenotrophicus</name>
    <dbReference type="NCBI Taxonomy" id="476272"/>
    <lineage>
        <taxon>Bacteria</taxon>
        <taxon>Bacillati</taxon>
        <taxon>Bacillota</taxon>
        <taxon>Clostridia</taxon>
        <taxon>Lachnospirales</taxon>
        <taxon>Lachnospiraceae</taxon>
        <taxon>Blautia</taxon>
    </lineage>
</organism>
<proteinExistence type="predicted"/>
<gene>
    <name evidence="2" type="ORF">RUMHYD_02487</name>
</gene>
<evidence type="ECO:0000256" key="1">
    <source>
        <dbReference type="SAM" id="Phobius"/>
    </source>
</evidence>
<feature type="non-terminal residue" evidence="2">
    <location>
        <position position="1"/>
    </location>
</feature>
<evidence type="ECO:0000313" key="2">
    <source>
        <dbReference type="EMBL" id="EEG48610.1"/>
    </source>
</evidence>
<dbReference type="InterPro" id="IPR036259">
    <property type="entry name" value="MFS_trans_sf"/>
</dbReference>
<reference evidence="2 3" key="1">
    <citation type="submission" date="2009-01" db="EMBL/GenBank/DDBJ databases">
        <authorList>
            <person name="Fulton L."/>
            <person name="Clifton S."/>
            <person name="Fulton B."/>
            <person name="Xu J."/>
            <person name="Minx P."/>
            <person name="Pepin K.H."/>
            <person name="Johnson M."/>
            <person name="Bhonagiri V."/>
            <person name="Nash W.E."/>
            <person name="Mardis E.R."/>
            <person name="Wilson R.K."/>
        </authorList>
    </citation>
    <scope>NUCLEOTIDE SEQUENCE [LARGE SCALE GENOMIC DNA]</scope>
    <source>
        <strain evidence="3">DSM 10507 / JCM 14656 / S5a33</strain>
    </source>
</reference>
<dbReference type="Proteomes" id="UP000003100">
    <property type="component" value="Unassembled WGS sequence"/>
</dbReference>
<keyword evidence="3" id="KW-1185">Reference proteome</keyword>